<gene>
    <name evidence="2" type="ORF">MCOL2_02327</name>
</gene>
<comment type="caution">
    <text evidence="2">The sequence shown here is derived from an EMBL/GenBank/DDBJ whole genome shotgun (WGS) entry which is preliminary data.</text>
</comment>
<evidence type="ECO:0000313" key="3">
    <source>
        <dbReference type="Proteomes" id="UP000019241"/>
    </source>
</evidence>
<sequence>MKGKKTFWLATTSFLVLIILVSIIGIKHHETVKAKEEQEEARKVALEREQSLEQNARSAVNRLFASDKQLMLNDNYSKDLK</sequence>
<dbReference type="Proteomes" id="UP000019241">
    <property type="component" value="Unassembled WGS sequence"/>
</dbReference>
<evidence type="ECO:0000256" key="1">
    <source>
        <dbReference type="SAM" id="Phobius"/>
    </source>
</evidence>
<dbReference type="AlphaFoldDB" id="W7DID6"/>
<protein>
    <submittedName>
        <fullName evidence="2">Uncharacterized protein</fullName>
    </submittedName>
</protein>
<dbReference type="RefSeq" id="WP_036062129.1">
    <property type="nucleotide sequence ID" value="NZ_AODM01000007.1"/>
</dbReference>
<keyword evidence="1" id="KW-1133">Transmembrane helix</keyword>
<keyword evidence="1" id="KW-0472">Membrane</keyword>
<reference evidence="2 3" key="1">
    <citation type="submission" date="2012-12" db="EMBL/GenBank/DDBJ databases">
        <title>Novel taxa of Listeriaceae from agricultural environments in the United States.</title>
        <authorList>
            <person name="den Bakker H.C."/>
            <person name="Allred A."/>
            <person name="Warchocki S."/>
            <person name="Wright E.M."/>
            <person name="Burrell A."/>
            <person name="Nightingale K.K."/>
            <person name="Kephart D."/>
            <person name="Wiedmann M."/>
        </authorList>
    </citation>
    <scope>NUCLEOTIDE SEQUENCE [LARGE SCALE GENOMIC DNA]</scope>
    <source>
        <strain evidence="2 3">FSL S10-1203</strain>
    </source>
</reference>
<dbReference type="EMBL" id="AODM01000007">
    <property type="protein sequence ID" value="EUJ64405.1"/>
    <property type="molecule type" value="Genomic_DNA"/>
</dbReference>
<proteinExistence type="predicted"/>
<feature type="transmembrane region" description="Helical" evidence="1">
    <location>
        <begin position="6"/>
        <end position="26"/>
    </location>
</feature>
<organism evidence="2 3">
    <name type="scientific">Listeria fleischmannii FSL S10-1203</name>
    <dbReference type="NCBI Taxonomy" id="1265822"/>
    <lineage>
        <taxon>Bacteria</taxon>
        <taxon>Bacillati</taxon>
        <taxon>Bacillota</taxon>
        <taxon>Bacilli</taxon>
        <taxon>Bacillales</taxon>
        <taxon>Listeriaceae</taxon>
        <taxon>Listeria</taxon>
    </lineage>
</organism>
<accession>W7DID6</accession>
<dbReference type="PATRIC" id="fig|1265822.4.peg.477"/>
<name>W7DID6_9LIST</name>
<evidence type="ECO:0000313" key="2">
    <source>
        <dbReference type="EMBL" id="EUJ64405.1"/>
    </source>
</evidence>
<keyword evidence="1" id="KW-0812">Transmembrane</keyword>